<reference evidence="7 8" key="1">
    <citation type="submission" date="2022-05" db="EMBL/GenBank/DDBJ databases">
        <title>A multi-omics perspective on studying reproductive biology in Daphnia sinensis.</title>
        <authorList>
            <person name="Jia J."/>
        </authorList>
    </citation>
    <scope>NUCLEOTIDE SEQUENCE [LARGE SCALE GENOMIC DNA]</scope>
    <source>
        <strain evidence="7 8">WSL</strain>
    </source>
</reference>
<dbReference type="Proteomes" id="UP000820818">
    <property type="component" value="Linkage Group LG5"/>
</dbReference>
<comment type="subcellular location">
    <subcellularLocation>
        <location evidence="1">Nucleus</location>
    </subcellularLocation>
</comment>
<feature type="compositionally biased region" description="Basic and acidic residues" evidence="6">
    <location>
        <begin position="173"/>
        <end position="184"/>
    </location>
</feature>
<evidence type="ECO:0000313" key="8">
    <source>
        <dbReference type="Proteomes" id="UP000820818"/>
    </source>
</evidence>
<dbReference type="GO" id="GO:0003688">
    <property type="term" value="F:DNA replication origin binding"/>
    <property type="evidence" value="ECO:0007669"/>
    <property type="project" value="TreeGrafter"/>
</dbReference>
<dbReference type="GO" id="GO:0006270">
    <property type="term" value="P:DNA replication initiation"/>
    <property type="evidence" value="ECO:0007669"/>
    <property type="project" value="InterPro"/>
</dbReference>
<proteinExistence type="inferred from homology"/>
<feature type="region of interest" description="Disordered" evidence="6">
    <location>
        <begin position="141"/>
        <end position="184"/>
    </location>
</feature>
<name>A0AAD5KRW4_9CRUS</name>
<sequence length="588" mass="67080">MKGYCEWLTEMYVSDLKREFYDVILGKRVLIFVNFDVDAIASCRILQYLLLCDSISYSIIPVQNQNDLISAYKESCEQSNHIILINCGGTLDIVEHLEPTEEKVFFIADSHRPYDVCNIYNDGQVCLLGKSSEKEEIPSYEDIFGNDDDNDESSDHLDGEESDEEEGDEEEIRESKSKRQKLDPAEMVMRRREKRLWHEKRKEILFNYMQFSFYSSSTALLMFELAWKLSRDSNDLLWWAIIGVGEQQLLGKVDSKTSVLDNGKLQSHMIRLAHLSQHGGDSAGTKDALYITHEKDLNLSMYRHWSLLESLKYTPQTASHFHLWTLKGEKKLNEFLAELGLPLSQCRQKYNSMDIELRNDLRSIFQKKVEKYDLEDLIEYSFNSQYGFRPKNSASDFVFALLALLDSAEKDKDPADAFHDALECLSNSKMDAVYRGIELAKLQQIAIGKEVHACLDMGHVINAGPCLYAVIQDGTPDAKYYGHPHSLLMLGQFLLKAHISRARGRGLRARELPLIISAPSAIRPSHCLLLGLPPLSLDSPKNLIGKAFEQAAENTQTEITSVFFDSSVIEINSEFRSNFLDSLFSLLE</sequence>
<keyword evidence="8" id="KW-1185">Reference proteome</keyword>
<dbReference type="Pfam" id="PF02724">
    <property type="entry name" value="CDC45"/>
    <property type="match status" value="1"/>
</dbReference>
<dbReference type="GO" id="GO:1902977">
    <property type="term" value="P:mitotic DNA replication preinitiation complex assembly"/>
    <property type="evidence" value="ECO:0007669"/>
    <property type="project" value="TreeGrafter"/>
</dbReference>
<evidence type="ECO:0000256" key="1">
    <source>
        <dbReference type="ARBA" id="ARBA00004123"/>
    </source>
</evidence>
<dbReference type="GO" id="GO:0003697">
    <property type="term" value="F:single-stranded DNA binding"/>
    <property type="evidence" value="ECO:0007669"/>
    <property type="project" value="TreeGrafter"/>
</dbReference>
<evidence type="ECO:0008006" key="9">
    <source>
        <dbReference type="Google" id="ProtNLM"/>
    </source>
</evidence>
<keyword evidence="5" id="KW-0131">Cell cycle</keyword>
<evidence type="ECO:0000256" key="5">
    <source>
        <dbReference type="ARBA" id="ARBA00023306"/>
    </source>
</evidence>
<evidence type="ECO:0000313" key="7">
    <source>
        <dbReference type="EMBL" id="KAI9559146.1"/>
    </source>
</evidence>
<accession>A0AAD5KRW4</accession>
<feature type="compositionally biased region" description="Acidic residues" evidence="6">
    <location>
        <begin position="160"/>
        <end position="172"/>
    </location>
</feature>
<protein>
    <recommendedName>
        <fullName evidence="9">Cell division control protein 45 homolog</fullName>
    </recommendedName>
</protein>
<dbReference type="GO" id="GO:0031261">
    <property type="term" value="C:DNA replication preinitiation complex"/>
    <property type="evidence" value="ECO:0007669"/>
    <property type="project" value="TreeGrafter"/>
</dbReference>
<dbReference type="AlphaFoldDB" id="A0AAD5KRW4"/>
<dbReference type="PANTHER" id="PTHR10507">
    <property type="entry name" value="CDC45-RELATED PROTEIN"/>
    <property type="match status" value="1"/>
</dbReference>
<evidence type="ECO:0000256" key="6">
    <source>
        <dbReference type="SAM" id="MobiDB-lite"/>
    </source>
</evidence>
<dbReference type="GO" id="GO:0003682">
    <property type="term" value="F:chromatin binding"/>
    <property type="evidence" value="ECO:0007669"/>
    <property type="project" value="TreeGrafter"/>
</dbReference>
<comment type="caution">
    <text evidence="7">The sequence shown here is derived from an EMBL/GenBank/DDBJ whole genome shotgun (WGS) entry which is preliminary data.</text>
</comment>
<evidence type="ECO:0000256" key="4">
    <source>
        <dbReference type="ARBA" id="ARBA00023242"/>
    </source>
</evidence>
<dbReference type="EMBL" id="WJBH02000005">
    <property type="protein sequence ID" value="KAI9559146.1"/>
    <property type="molecule type" value="Genomic_DNA"/>
</dbReference>
<gene>
    <name evidence="7" type="ORF">GHT06_015935</name>
</gene>
<evidence type="ECO:0000256" key="3">
    <source>
        <dbReference type="ARBA" id="ARBA00022705"/>
    </source>
</evidence>
<dbReference type="GO" id="GO:0000727">
    <property type="term" value="P:double-strand break repair via break-induced replication"/>
    <property type="evidence" value="ECO:0007669"/>
    <property type="project" value="TreeGrafter"/>
</dbReference>
<keyword evidence="3" id="KW-0235">DNA replication</keyword>
<keyword evidence="4" id="KW-0539">Nucleus</keyword>
<evidence type="ECO:0000256" key="2">
    <source>
        <dbReference type="ARBA" id="ARBA00010727"/>
    </source>
</evidence>
<dbReference type="InterPro" id="IPR003874">
    <property type="entry name" value="CDC45"/>
</dbReference>
<organism evidence="7 8">
    <name type="scientific">Daphnia sinensis</name>
    <dbReference type="NCBI Taxonomy" id="1820382"/>
    <lineage>
        <taxon>Eukaryota</taxon>
        <taxon>Metazoa</taxon>
        <taxon>Ecdysozoa</taxon>
        <taxon>Arthropoda</taxon>
        <taxon>Crustacea</taxon>
        <taxon>Branchiopoda</taxon>
        <taxon>Diplostraca</taxon>
        <taxon>Cladocera</taxon>
        <taxon>Anomopoda</taxon>
        <taxon>Daphniidae</taxon>
        <taxon>Daphnia</taxon>
        <taxon>Daphnia similis group</taxon>
    </lineage>
</organism>
<dbReference type="PANTHER" id="PTHR10507:SF0">
    <property type="entry name" value="CELL DIVISION CONTROL PROTEIN 45 HOMOLOG"/>
    <property type="match status" value="1"/>
</dbReference>
<comment type="similarity">
    <text evidence="2">Belongs to the CDC45 family.</text>
</comment>